<gene>
    <name evidence="1" type="ORF">MGL_2881</name>
</gene>
<dbReference type="VEuPathDB" id="FungiDB:MGL_2881"/>
<protein>
    <recommendedName>
        <fullName evidence="3">Plasma membrane fusion protein PRM1</fullName>
    </recommendedName>
</protein>
<evidence type="ECO:0000313" key="1">
    <source>
        <dbReference type="EMBL" id="EDP42681.1"/>
    </source>
</evidence>
<comment type="caution">
    <text evidence="1">The sequence shown here is derived from an EMBL/GenBank/DDBJ whole genome shotgun (WGS) entry which is preliminary data.</text>
</comment>
<dbReference type="RefSeq" id="XP_001729895.1">
    <property type="nucleotide sequence ID" value="XM_001729843.1"/>
</dbReference>
<evidence type="ECO:0008006" key="3">
    <source>
        <dbReference type="Google" id="ProtNLM"/>
    </source>
</evidence>
<name>A8Q685_MALGO</name>
<organism evidence="1 2">
    <name type="scientific">Malassezia globosa (strain ATCC MYA-4612 / CBS 7966)</name>
    <name type="common">Dandruff-associated fungus</name>
    <dbReference type="NCBI Taxonomy" id="425265"/>
    <lineage>
        <taxon>Eukaryota</taxon>
        <taxon>Fungi</taxon>
        <taxon>Dikarya</taxon>
        <taxon>Basidiomycota</taxon>
        <taxon>Ustilaginomycotina</taxon>
        <taxon>Malasseziomycetes</taxon>
        <taxon>Malasseziales</taxon>
        <taxon>Malasseziaceae</taxon>
        <taxon>Malassezia</taxon>
    </lineage>
</organism>
<dbReference type="Proteomes" id="UP000008837">
    <property type="component" value="Unassembled WGS sequence"/>
</dbReference>
<evidence type="ECO:0000313" key="2">
    <source>
        <dbReference type="Proteomes" id="UP000008837"/>
    </source>
</evidence>
<accession>A8Q685</accession>
<sequence>MIRILVQVVLSSYKSLLLCVIQFVVQGVLSVLDAATHAVSHAVHDAAQFLRAILDTLFQAADGVADIMTDTINGILGLFGQQKIPTHSWSEPAALRYVTLRARS</sequence>
<dbReference type="GeneID" id="5854202"/>
<keyword evidence="2" id="KW-1185">Reference proteome</keyword>
<dbReference type="STRING" id="425265.A8Q685"/>
<dbReference type="AlphaFoldDB" id="A8Q685"/>
<dbReference type="OrthoDB" id="10248838at2759"/>
<dbReference type="KEGG" id="mgl:MGL_2881"/>
<dbReference type="EMBL" id="AAYY01000010">
    <property type="protein sequence ID" value="EDP42681.1"/>
    <property type="molecule type" value="Genomic_DNA"/>
</dbReference>
<reference evidence="1 2" key="1">
    <citation type="journal article" date="2007" name="Proc. Natl. Acad. Sci. U.S.A.">
        <title>Dandruff-associated Malassezia genomes reveal convergent and divergent virulence traits shared with plant and human fungal pathogens.</title>
        <authorList>
            <person name="Xu J."/>
            <person name="Saunders C.W."/>
            <person name="Hu P."/>
            <person name="Grant R.A."/>
            <person name="Boekhout T."/>
            <person name="Kuramae E.E."/>
            <person name="Kronstad J.W."/>
            <person name="Deangelis Y.M."/>
            <person name="Reeder N.L."/>
            <person name="Johnstone K.R."/>
            <person name="Leland M."/>
            <person name="Fieno A.M."/>
            <person name="Begley W.M."/>
            <person name="Sun Y."/>
            <person name="Lacey M.P."/>
            <person name="Chaudhary T."/>
            <person name="Keough T."/>
            <person name="Chu L."/>
            <person name="Sears R."/>
            <person name="Yuan B."/>
            <person name="Dawson T.L.Jr."/>
        </authorList>
    </citation>
    <scope>NUCLEOTIDE SEQUENCE [LARGE SCALE GENOMIC DNA]</scope>
    <source>
        <strain evidence="2">ATCC MYA-4612 / CBS 7966</strain>
    </source>
</reference>
<proteinExistence type="predicted"/>
<dbReference type="InParanoid" id="A8Q685"/>